<dbReference type="Gene3D" id="3.40.50.1820">
    <property type="entry name" value="alpha/beta hydrolase"/>
    <property type="match status" value="1"/>
</dbReference>
<gene>
    <name evidence="5" type="ORF">DFR28_102765</name>
</gene>
<dbReference type="Pfam" id="PF00326">
    <property type="entry name" value="Peptidase_S9"/>
    <property type="match status" value="1"/>
</dbReference>
<evidence type="ECO:0000256" key="1">
    <source>
        <dbReference type="ARBA" id="ARBA00022801"/>
    </source>
</evidence>
<dbReference type="InterPro" id="IPR001375">
    <property type="entry name" value="Peptidase_S9_cat"/>
</dbReference>
<dbReference type="InterPro" id="IPR002469">
    <property type="entry name" value="Peptidase_S9B_N"/>
</dbReference>
<organism evidence="5 6">
    <name type="scientific">Arenicella xantha</name>
    <dbReference type="NCBI Taxonomy" id="644221"/>
    <lineage>
        <taxon>Bacteria</taxon>
        <taxon>Pseudomonadati</taxon>
        <taxon>Pseudomonadota</taxon>
        <taxon>Gammaproteobacteria</taxon>
        <taxon>Arenicellales</taxon>
        <taxon>Arenicellaceae</taxon>
        <taxon>Arenicella</taxon>
    </lineage>
</organism>
<dbReference type="InterPro" id="IPR011659">
    <property type="entry name" value="WD40"/>
</dbReference>
<accession>A0A395JLP4</accession>
<reference evidence="5 6" key="1">
    <citation type="submission" date="2018-06" db="EMBL/GenBank/DDBJ databases">
        <title>Genomic Encyclopedia of Type Strains, Phase IV (KMG-IV): sequencing the most valuable type-strain genomes for metagenomic binning, comparative biology and taxonomic classification.</title>
        <authorList>
            <person name="Goeker M."/>
        </authorList>
    </citation>
    <scope>NUCLEOTIDE SEQUENCE [LARGE SCALE GENOMIC DNA]</scope>
    <source>
        <strain evidence="5 6">DSM 24032</strain>
    </source>
</reference>
<comment type="caution">
    <text evidence="5">The sequence shown here is derived from an EMBL/GenBank/DDBJ whole genome shotgun (WGS) entry which is preliminary data.</text>
</comment>
<keyword evidence="1" id="KW-0378">Hydrolase</keyword>
<dbReference type="Gene3D" id="2.120.10.30">
    <property type="entry name" value="TolB, C-terminal domain"/>
    <property type="match status" value="2"/>
</dbReference>
<dbReference type="Pfam" id="PF07676">
    <property type="entry name" value="PD40"/>
    <property type="match status" value="1"/>
</dbReference>
<protein>
    <submittedName>
        <fullName evidence="5">Acylaminoacyl-peptidase</fullName>
    </submittedName>
</protein>
<dbReference type="PANTHER" id="PTHR42776">
    <property type="entry name" value="SERINE PEPTIDASE S9 FAMILY MEMBER"/>
    <property type="match status" value="1"/>
</dbReference>
<dbReference type="SUPFAM" id="SSF53474">
    <property type="entry name" value="alpha/beta-Hydrolases"/>
    <property type="match status" value="1"/>
</dbReference>
<dbReference type="GO" id="GO:0004252">
    <property type="term" value="F:serine-type endopeptidase activity"/>
    <property type="evidence" value="ECO:0007669"/>
    <property type="project" value="TreeGrafter"/>
</dbReference>
<sequence>MAVRRDIFCVPINQIIRLVMRSILLTLSLLTLVNIDSVLAEEADTSRLFTSERVFDLEYADDPQISPDGRFIVYARKSMSKLKDRVVSDLWIIDTKNGTQRPLISGQGSSSSARWSPNGDRLLYVTSTDGKPDLRVRFMDTGESFSVAQLEHSPSRPVWSPDAKSIAFTMFVPSQGLALATAPKAPEQAEWAEPVKVIDDLTFRFDGAGYLKKGHSEVFTVSAQGGTPRRITTSDNGLSGVQWLGNDQVVVAGNEVEDAELDPIESEIYQIDLGTLALTALTQRDGPDRSPAVSPNGRSIAYLGYDDKLKAYQQTDLYVMPADGSEPKNLTQDFDRSISSIAWRPDGKGILAQVGVDGEIHLISIDLAGNRSTLATDVGGTSFGRPYGSGSFSVASNGGSQPKIAYTKASTERPAEVAMTTGAKQSKTMTDLNSDVLDYLDMAKIEEISVKSRHDQRDIEAWVALPPGFKADGTYPMILEIHGGPFAMYGPFFGAEIQRYAAQGYVTVYVNPRGSTGYGEEFAQLIDLAYPGNDHDDLMSVVDELISKQYVSDKRLFITGGSGGGVLTAWAVGKTQRFAAAATVKPVINWTSMALSADIARFVSRHWLRAQPWEDPELYWRLSPLSLVGNVKTPTLVMVGEADWRTPAWEAEQFYTALKVQKVDTALVRVPGASHLIAARPSQLIAKVDNIMAWFAKYDLKPEDAGSSEQVTTSK</sequence>
<evidence type="ECO:0000259" key="4">
    <source>
        <dbReference type="Pfam" id="PF00930"/>
    </source>
</evidence>
<feature type="domain" description="Peptidase S9 prolyl oligopeptidase catalytic" evidence="3">
    <location>
        <begin position="493"/>
        <end position="698"/>
    </location>
</feature>
<evidence type="ECO:0000313" key="6">
    <source>
        <dbReference type="Proteomes" id="UP000253083"/>
    </source>
</evidence>
<keyword evidence="2" id="KW-0645">Protease</keyword>
<evidence type="ECO:0000256" key="2">
    <source>
        <dbReference type="ARBA" id="ARBA00022825"/>
    </source>
</evidence>
<dbReference type="InterPro" id="IPR001680">
    <property type="entry name" value="WD40_rpt"/>
</dbReference>
<evidence type="ECO:0000259" key="3">
    <source>
        <dbReference type="Pfam" id="PF00326"/>
    </source>
</evidence>
<feature type="domain" description="Dipeptidylpeptidase IV N-terminal" evidence="4">
    <location>
        <begin position="66"/>
        <end position="128"/>
    </location>
</feature>
<dbReference type="InParanoid" id="A0A395JLP4"/>
<dbReference type="PANTHER" id="PTHR42776:SF27">
    <property type="entry name" value="DIPEPTIDYL PEPTIDASE FAMILY MEMBER 6"/>
    <property type="match status" value="1"/>
</dbReference>
<proteinExistence type="predicted"/>
<dbReference type="GO" id="GO:0006508">
    <property type="term" value="P:proteolysis"/>
    <property type="evidence" value="ECO:0007669"/>
    <property type="project" value="InterPro"/>
</dbReference>
<evidence type="ECO:0000313" key="5">
    <source>
        <dbReference type="EMBL" id="RBP51345.1"/>
    </source>
</evidence>
<dbReference type="SMART" id="SM00320">
    <property type="entry name" value="WD40"/>
    <property type="match status" value="2"/>
</dbReference>
<dbReference type="SUPFAM" id="SSF82171">
    <property type="entry name" value="DPP6 N-terminal domain-like"/>
    <property type="match status" value="1"/>
</dbReference>
<keyword evidence="6" id="KW-1185">Reference proteome</keyword>
<dbReference type="InterPro" id="IPR011042">
    <property type="entry name" value="6-blade_b-propeller_TolB-like"/>
</dbReference>
<name>A0A395JLP4_9GAMM</name>
<dbReference type="InterPro" id="IPR029058">
    <property type="entry name" value="AB_hydrolase_fold"/>
</dbReference>
<dbReference type="AlphaFoldDB" id="A0A395JLP4"/>
<dbReference type="Proteomes" id="UP000253083">
    <property type="component" value="Unassembled WGS sequence"/>
</dbReference>
<dbReference type="Pfam" id="PF00930">
    <property type="entry name" value="DPPIV_N"/>
    <property type="match status" value="1"/>
</dbReference>
<keyword evidence="2" id="KW-0720">Serine protease</keyword>
<dbReference type="EMBL" id="QNRT01000002">
    <property type="protein sequence ID" value="RBP51345.1"/>
    <property type="molecule type" value="Genomic_DNA"/>
</dbReference>